<dbReference type="InterPro" id="IPR032567">
    <property type="entry name" value="RTL1-rel"/>
</dbReference>
<dbReference type="AlphaFoldDB" id="A0AAV1FG03"/>
<name>A0AAV1FG03_XYRNO</name>
<dbReference type="PROSITE" id="PS50158">
    <property type="entry name" value="ZF_CCHC"/>
    <property type="match status" value="1"/>
</dbReference>
<dbReference type="GO" id="GO:0008270">
    <property type="term" value="F:zinc ion binding"/>
    <property type="evidence" value="ECO:0007669"/>
    <property type="project" value="UniProtKB-KW"/>
</dbReference>
<proteinExistence type="predicted"/>
<sequence length="128" mass="14474">MQLGRARLTQEERRKRLLEGRCFYCSEAGHLVVTCPAKQASAVSQFEASKPVSRTLTKVQLIHHTVNNLEELIDSGADESLMDCELVEKLGIRSEPLTKPIRARALDGKELFVNSRITEPLHMHIKDH</sequence>
<dbReference type="Proteomes" id="UP001178508">
    <property type="component" value="Chromosome 7"/>
</dbReference>
<evidence type="ECO:0000256" key="1">
    <source>
        <dbReference type="PROSITE-ProRule" id="PRU00047"/>
    </source>
</evidence>
<dbReference type="InterPro" id="IPR001878">
    <property type="entry name" value="Znf_CCHC"/>
</dbReference>
<dbReference type="CDD" id="cd00303">
    <property type="entry name" value="retropepsin_like"/>
    <property type="match status" value="1"/>
</dbReference>
<keyword evidence="4" id="KW-1185">Reference proteome</keyword>
<evidence type="ECO:0000259" key="2">
    <source>
        <dbReference type="PROSITE" id="PS50158"/>
    </source>
</evidence>
<evidence type="ECO:0000313" key="3">
    <source>
        <dbReference type="EMBL" id="CAJ1060073.1"/>
    </source>
</evidence>
<gene>
    <name evidence="3" type="ORF">XNOV1_A022823</name>
</gene>
<keyword evidence="1" id="KW-0862">Zinc</keyword>
<keyword evidence="1" id="KW-0479">Metal-binding</keyword>
<protein>
    <recommendedName>
        <fullName evidence="2">CCHC-type domain-containing protein</fullName>
    </recommendedName>
</protein>
<dbReference type="InterPro" id="IPR036875">
    <property type="entry name" value="Znf_CCHC_sf"/>
</dbReference>
<dbReference type="EMBL" id="OY660870">
    <property type="protein sequence ID" value="CAJ1060073.1"/>
    <property type="molecule type" value="Genomic_DNA"/>
</dbReference>
<keyword evidence="1" id="KW-0863">Zinc-finger</keyword>
<feature type="domain" description="CCHC-type" evidence="2">
    <location>
        <begin position="21"/>
        <end position="36"/>
    </location>
</feature>
<dbReference type="Gene3D" id="4.10.60.10">
    <property type="entry name" value="Zinc finger, CCHC-type"/>
    <property type="match status" value="1"/>
</dbReference>
<evidence type="ECO:0000313" key="4">
    <source>
        <dbReference type="Proteomes" id="UP001178508"/>
    </source>
</evidence>
<dbReference type="GO" id="GO:0003676">
    <property type="term" value="F:nucleic acid binding"/>
    <property type="evidence" value="ECO:0007669"/>
    <property type="project" value="InterPro"/>
</dbReference>
<reference evidence="3" key="1">
    <citation type="submission" date="2023-08" db="EMBL/GenBank/DDBJ databases">
        <authorList>
            <person name="Alioto T."/>
            <person name="Alioto T."/>
            <person name="Gomez Garrido J."/>
        </authorList>
    </citation>
    <scope>NUCLEOTIDE SEQUENCE</scope>
</reference>
<accession>A0AAV1FG03</accession>
<organism evidence="3 4">
    <name type="scientific">Xyrichtys novacula</name>
    <name type="common">Pearly razorfish</name>
    <name type="synonym">Hemipteronotus novacula</name>
    <dbReference type="NCBI Taxonomy" id="13765"/>
    <lineage>
        <taxon>Eukaryota</taxon>
        <taxon>Metazoa</taxon>
        <taxon>Chordata</taxon>
        <taxon>Craniata</taxon>
        <taxon>Vertebrata</taxon>
        <taxon>Euteleostomi</taxon>
        <taxon>Actinopterygii</taxon>
        <taxon>Neopterygii</taxon>
        <taxon>Teleostei</taxon>
        <taxon>Neoteleostei</taxon>
        <taxon>Acanthomorphata</taxon>
        <taxon>Eupercaria</taxon>
        <taxon>Labriformes</taxon>
        <taxon>Labridae</taxon>
        <taxon>Xyrichtys</taxon>
    </lineage>
</organism>
<dbReference type="SUPFAM" id="SSF57756">
    <property type="entry name" value="Retrovirus zinc finger-like domains"/>
    <property type="match status" value="1"/>
</dbReference>
<dbReference type="PANTHER" id="PTHR15503:SF36">
    <property type="entry name" value="RETROTRANSPOSON GAG-LIKE PROTEIN 5"/>
    <property type="match status" value="1"/>
</dbReference>
<dbReference type="PANTHER" id="PTHR15503">
    <property type="entry name" value="LDOC1 RELATED"/>
    <property type="match status" value="1"/>
</dbReference>